<evidence type="ECO:0000256" key="1">
    <source>
        <dbReference type="SAM" id="MobiDB-lite"/>
    </source>
</evidence>
<evidence type="ECO:0000313" key="2">
    <source>
        <dbReference type="EMBL" id="GLI68268.1"/>
    </source>
</evidence>
<dbReference type="EMBL" id="BSDZ01000079">
    <property type="protein sequence ID" value="GLI68268.1"/>
    <property type="molecule type" value="Genomic_DNA"/>
</dbReference>
<dbReference type="Proteomes" id="UP001165090">
    <property type="component" value="Unassembled WGS sequence"/>
</dbReference>
<proteinExistence type="predicted"/>
<feature type="compositionally biased region" description="Low complexity" evidence="1">
    <location>
        <begin position="27"/>
        <end position="47"/>
    </location>
</feature>
<evidence type="ECO:0000313" key="3">
    <source>
        <dbReference type="Proteomes" id="UP001165090"/>
    </source>
</evidence>
<gene>
    <name evidence="2" type="ORF">VaNZ11_012623</name>
</gene>
<reference evidence="2 3" key="1">
    <citation type="journal article" date="2023" name="IScience">
        <title>Expanded male sex-determining region conserved during the evolution of homothallism in the green alga Volvox.</title>
        <authorList>
            <person name="Yamamoto K."/>
            <person name="Matsuzaki R."/>
            <person name="Mahakham W."/>
            <person name="Heman W."/>
            <person name="Sekimoto H."/>
            <person name="Kawachi M."/>
            <person name="Minakuchi Y."/>
            <person name="Toyoda A."/>
            <person name="Nozaki H."/>
        </authorList>
    </citation>
    <scope>NUCLEOTIDE SEQUENCE [LARGE SCALE GENOMIC DNA]</scope>
    <source>
        <strain evidence="2 3">NIES-4468</strain>
    </source>
</reference>
<comment type="caution">
    <text evidence="2">The sequence shown here is derived from an EMBL/GenBank/DDBJ whole genome shotgun (WGS) entry which is preliminary data.</text>
</comment>
<protein>
    <submittedName>
        <fullName evidence="2">Uncharacterized protein</fullName>
    </submittedName>
</protein>
<accession>A0ABQ5SEB6</accession>
<dbReference type="PANTHER" id="PTHR14387:SF0">
    <property type="entry name" value="DUF2428 DOMAIN-CONTAINING PROTEIN"/>
    <property type="match status" value="1"/>
</dbReference>
<dbReference type="PANTHER" id="PTHR14387">
    <property type="entry name" value="THADA/DEATH RECEPTOR INTERACTING PROTEIN"/>
    <property type="match status" value="1"/>
</dbReference>
<organism evidence="2 3">
    <name type="scientific">Volvox africanus</name>
    <dbReference type="NCBI Taxonomy" id="51714"/>
    <lineage>
        <taxon>Eukaryota</taxon>
        <taxon>Viridiplantae</taxon>
        <taxon>Chlorophyta</taxon>
        <taxon>core chlorophytes</taxon>
        <taxon>Chlorophyceae</taxon>
        <taxon>CS clade</taxon>
        <taxon>Chlamydomonadales</taxon>
        <taxon>Volvocaceae</taxon>
        <taxon>Volvox</taxon>
    </lineage>
</organism>
<feature type="region of interest" description="Disordered" evidence="1">
    <location>
        <begin position="1"/>
        <end position="96"/>
    </location>
</feature>
<sequence length="228" mass="23567">VLEAWGPDGSGSTTAAEPGGGIGGKAAGRSAATSGGVGRSGRVASERQLQGGRMAESTSLTLLPRGYNLGAADGRGRDGGGSSKSGREARAAAALAPPPPFRPYCTELLSSNTVALLLAGAVDSWDKLRQAASSCLMRLPTPLPGLASAEQLTPLLTWATGLLWSPRARESDAGARLIKILYSKYVAGRGWRLQLHPVPRALPPSTYTTDCQPYHPVNESSSYAAVLD</sequence>
<feature type="non-terminal residue" evidence="2">
    <location>
        <position position="1"/>
    </location>
</feature>
<name>A0ABQ5SEB6_9CHLO</name>
<dbReference type="InterPro" id="IPR051954">
    <property type="entry name" value="tRNA_methyltransferase_THADA"/>
</dbReference>
<feature type="non-terminal residue" evidence="2">
    <location>
        <position position="228"/>
    </location>
</feature>
<keyword evidence="3" id="KW-1185">Reference proteome</keyword>